<dbReference type="EMBL" id="QGMY01000008">
    <property type="protein sequence ID" value="PWR71344.1"/>
    <property type="molecule type" value="Genomic_DNA"/>
</dbReference>
<dbReference type="SUPFAM" id="SSF53335">
    <property type="entry name" value="S-adenosyl-L-methionine-dependent methyltransferases"/>
    <property type="match status" value="1"/>
</dbReference>
<accession>A0A2V2MT21</accession>
<dbReference type="InterPro" id="IPR041698">
    <property type="entry name" value="Methyltransf_25"/>
</dbReference>
<dbReference type="Gene3D" id="3.40.50.150">
    <property type="entry name" value="Vaccinia Virus protein VP39"/>
    <property type="match status" value="1"/>
</dbReference>
<protein>
    <recommendedName>
        <fullName evidence="1">Methyltransferase domain-containing protein</fullName>
    </recommendedName>
</protein>
<dbReference type="GeneID" id="97547031"/>
<dbReference type="PANTHER" id="PTHR43667:SF2">
    <property type="entry name" value="FATTY ACID C-METHYL TRANSFERASE"/>
    <property type="match status" value="1"/>
</dbReference>
<gene>
    <name evidence="2" type="ORF">DK846_10790</name>
</gene>
<dbReference type="OrthoDB" id="57427at2157"/>
<dbReference type="InterPro" id="IPR029063">
    <property type="entry name" value="SAM-dependent_MTases_sf"/>
</dbReference>
<reference evidence="2 3" key="1">
    <citation type="submission" date="2018-05" db="EMBL/GenBank/DDBJ databases">
        <title>Draft genome of Methanospirillum lacunae Ki8-1.</title>
        <authorList>
            <person name="Dueholm M.S."/>
            <person name="Nielsen P.H."/>
            <person name="Bakmann L.F."/>
            <person name="Otzen D.E."/>
        </authorList>
    </citation>
    <scope>NUCLEOTIDE SEQUENCE [LARGE SCALE GENOMIC DNA]</scope>
    <source>
        <strain evidence="2 3">Ki8-1</strain>
    </source>
</reference>
<dbReference type="CDD" id="cd02440">
    <property type="entry name" value="AdoMet_MTases"/>
    <property type="match status" value="1"/>
</dbReference>
<dbReference type="InterPro" id="IPR050723">
    <property type="entry name" value="CFA/CMAS"/>
</dbReference>
<evidence type="ECO:0000313" key="2">
    <source>
        <dbReference type="EMBL" id="PWR71344.1"/>
    </source>
</evidence>
<evidence type="ECO:0000259" key="1">
    <source>
        <dbReference type="Pfam" id="PF13649"/>
    </source>
</evidence>
<organism evidence="2 3">
    <name type="scientific">Methanospirillum lacunae</name>
    <dbReference type="NCBI Taxonomy" id="668570"/>
    <lineage>
        <taxon>Archaea</taxon>
        <taxon>Methanobacteriati</taxon>
        <taxon>Methanobacteriota</taxon>
        <taxon>Stenosarchaea group</taxon>
        <taxon>Methanomicrobia</taxon>
        <taxon>Methanomicrobiales</taxon>
        <taxon>Methanospirillaceae</taxon>
        <taxon>Methanospirillum</taxon>
    </lineage>
</organism>
<dbReference type="Pfam" id="PF13649">
    <property type="entry name" value="Methyltransf_25"/>
    <property type="match status" value="1"/>
</dbReference>
<dbReference type="RefSeq" id="WP_109968962.1">
    <property type="nucleotide sequence ID" value="NZ_CP176093.1"/>
</dbReference>
<evidence type="ECO:0000313" key="3">
    <source>
        <dbReference type="Proteomes" id="UP000245657"/>
    </source>
</evidence>
<dbReference type="Proteomes" id="UP000245657">
    <property type="component" value="Unassembled WGS sequence"/>
</dbReference>
<dbReference type="PANTHER" id="PTHR43667">
    <property type="entry name" value="CYCLOPROPANE-FATTY-ACYL-PHOSPHOLIPID SYNTHASE"/>
    <property type="match status" value="1"/>
</dbReference>
<dbReference type="AlphaFoldDB" id="A0A2V2MT21"/>
<name>A0A2V2MT21_9EURY</name>
<proteinExistence type="predicted"/>
<sequence length="274" mass="32541">MHLDDIDWDMLWKEKQKMHNFTSNPVSQEKRWDQMASWYRFWSEHDEYPPKLLQRIQMDREWSVLDIGCGTGTISIAAAMRTKRVTALDVSTEMLNILKEDAERRYLGNIRYLHQTWESVKIGIDIKPHDIVVASRAISRTGDLCESLQKINQAAREYAYITAWSGEEGDFPQNLLKAIGRSYTNTADDIYVYNILHKIGIRPNVEQLECRNPIYYKDHEHALQSYQMLLNLTPEETVCARTYLKENLVRRRDGRYETPETRTWWSLFWWKKQS</sequence>
<comment type="caution">
    <text evidence="2">The sequence shown here is derived from an EMBL/GenBank/DDBJ whole genome shotgun (WGS) entry which is preliminary data.</text>
</comment>
<keyword evidence="3" id="KW-1185">Reference proteome</keyword>
<feature type="domain" description="Methyltransferase" evidence="1">
    <location>
        <begin position="64"/>
        <end position="151"/>
    </location>
</feature>